<feature type="binding site" evidence="7">
    <location>
        <begin position="89"/>
        <end position="90"/>
    </location>
    <ligand>
        <name>(2S)-2-hydroxy-3-oxobutyl phosphate</name>
        <dbReference type="ChEBI" id="CHEBI:58830"/>
    </ligand>
</feature>
<proteinExistence type="inferred from homology"/>
<comment type="catalytic activity">
    <reaction evidence="6 7">
        <text>(2S)-2-hydroxy-3-oxobutyl phosphate + 5-amino-6-(D-ribitylamino)uracil = 6,7-dimethyl-8-(1-D-ribityl)lumazine + phosphate + 2 H2O + H(+)</text>
        <dbReference type="Rhea" id="RHEA:26152"/>
        <dbReference type="ChEBI" id="CHEBI:15377"/>
        <dbReference type="ChEBI" id="CHEBI:15378"/>
        <dbReference type="ChEBI" id="CHEBI:15934"/>
        <dbReference type="ChEBI" id="CHEBI:43474"/>
        <dbReference type="ChEBI" id="CHEBI:58201"/>
        <dbReference type="ChEBI" id="CHEBI:58830"/>
        <dbReference type="EC" id="2.5.1.78"/>
    </reaction>
</comment>
<dbReference type="CDD" id="cd09209">
    <property type="entry name" value="Lumazine_synthase-I"/>
    <property type="match status" value="1"/>
</dbReference>
<evidence type="ECO:0000256" key="1">
    <source>
        <dbReference type="ARBA" id="ARBA00004917"/>
    </source>
</evidence>
<comment type="function">
    <text evidence="7">Catalyzes the formation of 6,7-dimethyl-8-ribityllumazine by condensation of 5-amino-6-(D-ribitylamino)uracil with 3,4-dihydroxy-2-butanone 4-phosphate. This is the penultimate step in the biosynthesis of riboflavin.</text>
</comment>
<dbReference type="NCBIfam" id="NF000812">
    <property type="entry name" value="PRK00061.1-4"/>
    <property type="match status" value="1"/>
</dbReference>
<keyword evidence="5 7" id="KW-0808">Transferase</keyword>
<keyword evidence="4 7" id="KW-0686">Riboflavin biosynthesis</keyword>
<evidence type="ECO:0000256" key="7">
    <source>
        <dbReference type="HAMAP-Rule" id="MF_00178"/>
    </source>
</evidence>
<feature type="binding site" evidence="7">
    <location>
        <begin position="60"/>
        <end position="62"/>
    </location>
    <ligand>
        <name>5-amino-6-(D-ribitylamino)uracil</name>
        <dbReference type="ChEBI" id="CHEBI:15934"/>
    </ligand>
</feature>
<dbReference type="PANTHER" id="PTHR21058">
    <property type="entry name" value="6,7-DIMETHYL-8-RIBITYLLUMAZINE SYNTHASE DMRL SYNTHASE LUMAZINE SYNTHASE"/>
    <property type="match status" value="1"/>
</dbReference>
<dbReference type="InterPro" id="IPR002180">
    <property type="entry name" value="LS/RS"/>
</dbReference>
<comment type="similarity">
    <text evidence="2 7">Belongs to the DMRL synthase family.</text>
</comment>
<evidence type="ECO:0000256" key="6">
    <source>
        <dbReference type="ARBA" id="ARBA00048785"/>
    </source>
</evidence>
<dbReference type="InterPro" id="IPR034964">
    <property type="entry name" value="LS"/>
</dbReference>
<dbReference type="InterPro" id="IPR036467">
    <property type="entry name" value="LS/RS_sf"/>
</dbReference>
<dbReference type="Pfam" id="PF00885">
    <property type="entry name" value="DMRL_synthase"/>
    <property type="match status" value="1"/>
</dbReference>
<reference evidence="8 9" key="1">
    <citation type="submission" date="2023-04" db="EMBL/GenBank/DDBJ databases">
        <title>Spirochaete genome identified in red abalone sample constitutes a novel genus.</title>
        <authorList>
            <person name="Sharma S.P."/>
            <person name="Purcell C.M."/>
            <person name="Hyde J.R."/>
            <person name="Severin A.J."/>
        </authorList>
    </citation>
    <scope>NUCLEOTIDE SEQUENCE [LARGE SCALE GENOMIC DNA]</scope>
    <source>
        <strain evidence="8 9">SP-2023</strain>
    </source>
</reference>
<feature type="binding site" evidence="7">
    <location>
        <position position="117"/>
    </location>
    <ligand>
        <name>5-amino-6-(D-ribitylamino)uracil</name>
        <dbReference type="ChEBI" id="CHEBI:15934"/>
    </ligand>
</feature>
<dbReference type="RefSeq" id="WP_326928250.1">
    <property type="nucleotide sequence ID" value="NZ_CP123443.1"/>
</dbReference>
<evidence type="ECO:0000256" key="2">
    <source>
        <dbReference type="ARBA" id="ARBA00007424"/>
    </source>
</evidence>
<feature type="active site" description="Proton donor" evidence="7">
    <location>
        <position position="92"/>
    </location>
</feature>
<feature type="binding site" evidence="7">
    <location>
        <position position="26"/>
    </location>
    <ligand>
        <name>5-amino-6-(D-ribitylamino)uracil</name>
        <dbReference type="ChEBI" id="CHEBI:15934"/>
    </ligand>
</feature>
<evidence type="ECO:0000256" key="3">
    <source>
        <dbReference type="ARBA" id="ARBA00012664"/>
    </source>
</evidence>
<feature type="binding site" evidence="7">
    <location>
        <position position="131"/>
    </location>
    <ligand>
        <name>(2S)-2-hydroxy-3-oxobutyl phosphate</name>
        <dbReference type="ChEBI" id="CHEBI:58830"/>
    </ligand>
</feature>
<dbReference type="PANTHER" id="PTHR21058:SF0">
    <property type="entry name" value="6,7-DIMETHYL-8-RIBITYLLUMAZINE SYNTHASE"/>
    <property type="match status" value="1"/>
</dbReference>
<comment type="pathway">
    <text evidence="1 7">Cofactor biosynthesis; riboflavin biosynthesis; riboflavin from 2-hydroxy-3-oxobutyl phosphate and 5-amino-6-(D-ribitylamino)uracil: step 1/2.</text>
</comment>
<organism evidence="8 9">
    <name type="scientific">Candidatus Haliotispira prima</name>
    <dbReference type="NCBI Taxonomy" id="3034016"/>
    <lineage>
        <taxon>Bacteria</taxon>
        <taxon>Pseudomonadati</taxon>
        <taxon>Spirochaetota</taxon>
        <taxon>Spirochaetia</taxon>
        <taxon>Spirochaetales</taxon>
        <taxon>Spirochaetaceae</taxon>
        <taxon>Candidatus Haliotispira</taxon>
    </lineage>
</organism>
<dbReference type="NCBIfam" id="TIGR00114">
    <property type="entry name" value="lumazine-synth"/>
    <property type="match status" value="1"/>
</dbReference>
<evidence type="ECO:0000256" key="4">
    <source>
        <dbReference type="ARBA" id="ARBA00022619"/>
    </source>
</evidence>
<dbReference type="GO" id="GO:0000906">
    <property type="term" value="F:6,7-dimethyl-8-ribityllumazine synthase activity"/>
    <property type="evidence" value="ECO:0007669"/>
    <property type="project" value="UniProtKB-EC"/>
</dbReference>
<keyword evidence="9" id="KW-1185">Reference proteome</keyword>
<feature type="binding site" evidence="7">
    <location>
        <begin position="84"/>
        <end position="86"/>
    </location>
    <ligand>
        <name>5-amino-6-(D-ribitylamino)uracil</name>
        <dbReference type="ChEBI" id="CHEBI:15934"/>
    </ligand>
</feature>
<sequence length="157" mass="16791">MSQNYKVIEGTFEAKGLRCAIVCARFNEFIVSKLLGGAIDCLVRHGIQEADQSVYWVPGAMELPLIAGKLAEKSEIDVVICLGAVIRGGTPHFDMVSGEATKGIAQASLQSGKPVIFGVLTTDSIEQAVERAGTKMGNKGWEAALNAIEMHNLCQQL</sequence>
<dbReference type="HAMAP" id="MF_00178">
    <property type="entry name" value="Lumazine_synth"/>
    <property type="match status" value="1"/>
</dbReference>
<evidence type="ECO:0000313" key="8">
    <source>
        <dbReference type="EMBL" id="WGK70044.1"/>
    </source>
</evidence>
<dbReference type="Proteomes" id="UP001228690">
    <property type="component" value="Chromosome"/>
</dbReference>
<evidence type="ECO:0000256" key="5">
    <source>
        <dbReference type="ARBA" id="ARBA00022679"/>
    </source>
</evidence>
<dbReference type="EC" id="2.5.1.78" evidence="3 7"/>
<dbReference type="Gene3D" id="3.40.50.960">
    <property type="entry name" value="Lumazine/riboflavin synthase"/>
    <property type="match status" value="1"/>
</dbReference>
<gene>
    <name evidence="8" type="primary">ribE</name>
    <name evidence="7" type="synonym">ribH</name>
    <name evidence="8" type="ORF">P0082_04070</name>
</gene>
<name>A0ABY8MMQ5_9SPIO</name>
<dbReference type="EMBL" id="CP123443">
    <property type="protein sequence ID" value="WGK70044.1"/>
    <property type="molecule type" value="Genomic_DNA"/>
</dbReference>
<protein>
    <recommendedName>
        <fullName evidence="3 7">6,7-dimethyl-8-ribityllumazine synthase</fullName>
        <shortName evidence="7">DMRL synthase</shortName>
        <shortName evidence="7">LS</shortName>
        <shortName evidence="7">Lumazine synthase</shortName>
        <ecNumber evidence="3 7">2.5.1.78</ecNumber>
    </recommendedName>
</protein>
<accession>A0ABY8MMQ5</accession>
<evidence type="ECO:0000313" key="9">
    <source>
        <dbReference type="Proteomes" id="UP001228690"/>
    </source>
</evidence>
<dbReference type="SUPFAM" id="SSF52121">
    <property type="entry name" value="Lumazine synthase"/>
    <property type="match status" value="1"/>
</dbReference>